<evidence type="ECO:0000313" key="2">
    <source>
        <dbReference type="EMBL" id="GBP87679.1"/>
    </source>
</evidence>
<dbReference type="AlphaFoldDB" id="A0A4C1ZL88"/>
<sequence length="255" mass="28184">MFACRHRPCGAVVSMGTNGKDTCCGSGAAWARAGRGARAAGGRGTTVHRVLAATTLARLAVAFYRQYIIDFVSLKSVGRGRVSPADAPEHVGFRSERMARWFRQNNCQCEPVKAASADWRAGPARRGGGGGASNRRSSGRGARRARLRAEASVAMVTPPADRVPNVNLALLILLQQGQHVNSYEIVEELELSRKTVLTYLKKAKKKLYTWVPYELTERNLMNRVLISDDREGKTINWDVHCQELMKFKQEVEKKA</sequence>
<evidence type="ECO:0000313" key="3">
    <source>
        <dbReference type="Proteomes" id="UP000299102"/>
    </source>
</evidence>
<evidence type="ECO:0000256" key="1">
    <source>
        <dbReference type="SAM" id="MobiDB-lite"/>
    </source>
</evidence>
<feature type="region of interest" description="Disordered" evidence="1">
    <location>
        <begin position="120"/>
        <end position="144"/>
    </location>
</feature>
<accession>A0A4C1ZL88</accession>
<reference evidence="2 3" key="1">
    <citation type="journal article" date="2019" name="Commun. Biol.">
        <title>The bagworm genome reveals a unique fibroin gene that provides high tensile strength.</title>
        <authorList>
            <person name="Kono N."/>
            <person name="Nakamura H."/>
            <person name="Ohtoshi R."/>
            <person name="Tomita M."/>
            <person name="Numata K."/>
            <person name="Arakawa K."/>
        </authorList>
    </citation>
    <scope>NUCLEOTIDE SEQUENCE [LARGE SCALE GENOMIC DNA]</scope>
</reference>
<gene>
    <name evidence="2" type="ORF">EVAR_38165_1</name>
</gene>
<dbReference type="EMBL" id="BGZK01001875">
    <property type="protein sequence ID" value="GBP87679.1"/>
    <property type="molecule type" value="Genomic_DNA"/>
</dbReference>
<protein>
    <submittedName>
        <fullName evidence="2">Uncharacterized protein</fullName>
    </submittedName>
</protein>
<keyword evidence="3" id="KW-1185">Reference proteome</keyword>
<name>A0A4C1ZL88_EUMVA</name>
<organism evidence="2 3">
    <name type="scientific">Eumeta variegata</name>
    <name type="common">Bagworm moth</name>
    <name type="synonym">Eumeta japonica</name>
    <dbReference type="NCBI Taxonomy" id="151549"/>
    <lineage>
        <taxon>Eukaryota</taxon>
        <taxon>Metazoa</taxon>
        <taxon>Ecdysozoa</taxon>
        <taxon>Arthropoda</taxon>
        <taxon>Hexapoda</taxon>
        <taxon>Insecta</taxon>
        <taxon>Pterygota</taxon>
        <taxon>Neoptera</taxon>
        <taxon>Endopterygota</taxon>
        <taxon>Lepidoptera</taxon>
        <taxon>Glossata</taxon>
        <taxon>Ditrysia</taxon>
        <taxon>Tineoidea</taxon>
        <taxon>Psychidae</taxon>
        <taxon>Oiketicinae</taxon>
        <taxon>Eumeta</taxon>
    </lineage>
</organism>
<comment type="caution">
    <text evidence="2">The sequence shown here is derived from an EMBL/GenBank/DDBJ whole genome shotgun (WGS) entry which is preliminary data.</text>
</comment>
<dbReference type="Proteomes" id="UP000299102">
    <property type="component" value="Unassembled WGS sequence"/>
</dbReference>
<proteinExistence type="predicted"/>